<dbReference type="UniPathway" id="UPA01057">
    <property type="reaction ID" value="UER00165"/>
</dbReference>
<dbReference type="OrthoDB" id="9775391at2"/>
<dbReference type="RefSeq" id="WP_108113729.1">
    <property type="nucleotide sequence ID" value="NZ_QBKT01000002.1"/>
</dbReference>
<proteinExistence type="predicted"/>
<dbReference type="SUPFAM" id="SSF54826">
    <property type="entry name" value="Enolase N-terminal domain-like"/>
    <property type="match status" value="1"/>
</dbReference>
<reference evidence="6 7" key="1">
    <citation type="submission" date="2018-04" db="EMBL/GenBank/DDBJ databases">
        <title>Genomic Encyclopedia of Archaeal and Bacterial Type Strains, Phase II (KMG-II): from individual species to whole genera.</title>
        <authorList>
            <person name="Goeker M."/>
        </authorList>
    </citation>
    <scope>NUCLEOTIDE SEQUENCE [LARGE SCALE GENOMIC DNA]</scope>
    <source>
        <strain evidence="6 7">DSM 25731</strain>
    </source>
</reference>
<keyword evidence="7" id="KW-1185">Reference proteome</keyword>
<dbReference type="GO" id="GO:0016854">
    <property type="term" value="F:racemase and epimerase activity"/>
    <property type="evidence" value="ECO:0007669"/>
    <property type="project" value="UniProtKB-ARBA"/>
</dbReference>
<evidence type="ECO:0000313" key="6">
    <source>
        <dbReference type="EMBL" id="PTX62744.1"/>
    </source>
</evidence>
<comment type="cofactor">
    <cofactor evidence="1">
        <name>a divalent metal cation</name>
        <dbReference type="ChEBI" id="CHEBI:60240"/>
    </cofactor>
</comment>
<dbReference type="InterPro" id="IPR029065">
    <property type="entry name" value="Enolase_C-like"/>
</dbReference>
<dbReference type="GO" id="GO:0046872">
    <property type="term" value="F:metal ion binding"/>
    <property type="evidence" value="ECO:0007669"/>
    <property type="project" value="UniProtKB-KW"/>
</dbReference>
<evidence type="ECO:0000259" key="5">
    <source>
        <dbReference type="Pfam" id="PF13378"/>
    </source>
</evidence>
<dbReference type="GO" id="GO:0043748">
    <property type="term" value="F:O-succinylbenzoate synthase activity"/>
    <property type="evidence" value="ECO:0007669"/>
    <property type="project" value="UniProtKB-EC"/>
</dbReference>
<evidence type="ECO:0000313" key="7">
    <source>
        <dbReference type="Proteomes" id="UP000244090"/>
    </source>
</evidence>
<organism evidence="6 7">
    <name type="scientific">Kordia periserrulae</name>
    <dbReference type="NCBI Taxonomy" id="701523"/>
    <lineage>
        <taxon>Bacteria</taxon>
        <taxon>Pseudomonadati</taxon>
        <taxon>Bacteroidota</taxon>
        <taxon>Flavobacteriia</taxon>
        <taxon>Flavobacteriales</taxon>
        <taxon>Flavobacteriaceae</taxon>
        <taxon>Kordia</taxon>
    </lineage>
</organism>
<dbReference type="SFLD" id="SFLDG00180">
    <property type="entry name" value="muconate_cycloisomerase"/>
    <property type="match status" value="1"/>
</dbReference>
<name>A0A2T6C348_9FLAO</name>
<dbReference type="PANTHER" id="PTHR48073">
    <property type="entry name" value="O-SUCCINYLBENZOATE SYNTHASE-RELATED"/>
    <property type="match status" value="1"/>
</dbReference>
<evidence type="ECO:0000256" key="4">
    <source>
        <dbReference type="NCBIfam" id="TIGR01928"/>
    </source>
</evidence>
<dbReference type="Proteomes" id="UP000244090">
    <property type="component" value="Unassembled WGS sequence"/>
</dbReference>
<protein>
    <recommendedName>
        <fullName evidence="3 4">o-succinylbenzoate synthase</fullName>
        <ecNumber evidence="3 4">4.2.1.113</ecNumber>
    </recommendedName>
</protein>
<dbReference type="SFLD" id="SFLDF00009">
    <property type="entry name" value="o-succinylbenzoate_synthase"/>
    <property type="match status" value="1"/>
</dbReference>
<keyword evidence="2" id="KW-0479">Metal-binding</keyword>
<accession>A0A2T6C348</accession>
<dbReference type="InterPro" id="IPR029017">
    <property type="entry name" value="Enolase-like_N"/>
</dbReference>
<dbReference type="EC" id="4.2.1.113" evidence="3 4"/>
<dbReference type="Pfam" id="PF13378">
    <property type="entry name" value="MR_MLE_C"/>
    <property type="match status" value="1"/>
</dbReference>
<dbReference type="NCBIfam" id="TIGR01928">
    <property type="entry name" value="menC_lowGC_arch"/>
    <property type="match status" value="1"/>
</dbReference>
<dbReference type="InterPro" id="IPR036849">
    <property type="entry name" value="Enolase-like_C_sf"/>
</dbReference>
<feature type="domain" description="Enolase C-terminal" evidence="5">
    <location>
        <begin position="160"/>
        <end position="354"/>
    </location>
</feature>
<dbReference type="InterPro" id="IPR010197">
    <property type="entry name" value="OSBS/NAAAR"/>
</dbReference>
<dbReference type="GO" id="GO:0009234">
    <property type="term" value="P:menaquinone biosynthetic process"/>
    <property type="evidence" value="ECO:0007669"/>
    <property type="project" value="UniProtKB-UniRule"/>
</dbReference>
<evidence type="ECO:0000256" key="1">
    <source>
        <dbReference type="ARBA" id="ARBA00001968"/>
    </source>
</evidence>
<sequence>MSKTKEYIHKLPISFKNIRLIRLNLPQKEQFVSGIGVRNSREALIVEWTDANDVKGYGECSCRPDPYYSAEFIDGAIALVNQFIVPFLKAEQSFGDLLKLLDKIRGWNFSKAAVEMAALQVIEKNTGHSPFELLENTPLQKVPVGISLGLYTDLNHIKKVVKNALETGYRRLKFKISPNVQTDFFEDINPLLFKADTYVGFDANGSFGDADFEVFNYFANSYQTMIEQPFAPARFDLLLKAKQENPSVFICYDEEIKSLGDVIKLHHLGVLDEVNLKVGRVGGVMKSIEIIQYCAKHNIPCWIGGMFETGIGRILNLRMASYLPNARAHDLSPSDRYFLEDIIAPNVEMENGFVCMESVKNCQVQLNLLEKYTIEQKTIASTC</sequence>
<evidence type="ECO:0000256" key="2">
    <source>
        <dbReference type="ARBA" id="ARBA00022723"/>
    </source>
</evidence>
<dbReference type="Gene3D" id="3.20.20.120">
    <property type="entry name" value="Enolase-like C-terminal domain"/>
    <property type="match status" value="1"/>
</dbReference>
<gene>
    <name evidence="6" type="ORF">C8N46_102144</name>
</gene>
<comment type="caution">
    <text evidence="6">The sequence shown here is derived from an EMBL/GenBank/DDBJ whole genome shotgun (WGS) entry which is preliminary data.</text>
</comment>
<dbReference type="AlphaFoldDB" id="A0A2T6C348"/>
<evidence type="ECO:0000256" key="3">
    <source>
        <dbReference type="ARBA" id="ARBA00029491"/>
    </source>
</evidence>
<dbReference type="Gene3D" id="3.30.390.10">
    <property type="entry name" value="Enolase-like, N-terminal domain"/>
    <property type="match status" value="1"/>
</dbReference>
<dbReference type="SFLD" id="SFLDS00001">
    <property type="entry name" value="Enolase"/>
    <property type="match status" value="1"/>
</dbReference>
<dbReference type="EMBL" id="QBKT01000002">
    <property type="protein sequence ID" value="PTX62744.1"/>
    <property type="molecule type" value="Genomic_DNA"/>
</dbReference>
<dbReference type="UniPathway" id="UPA00079"/>
<dbReference type="SUPFAM" id="SSF51604">
    <property type="entry name" value="Enolase C-terminal domain-like"/>
    <property type="match status" value="1"/>
</dbReference>